<feature type="transmembrane region" description="Helical" evidence="9">
    <location>
        <begin position="269"/>
        <end position="290"/>
    </location>
</feature>
<reference evidence="12" key="1">
    <citation type="submission" date="2017-07" db="EMBL/GenBank/DDBJ databases">
        <authorList>
            <person name="Varghese N."/>
            <person name="Submissions S."/>
        </authorList>
    </citation>
    <scope>NUCLEOTIDE SEQUENCE [LARGE SCALE GENOMIC DNA]</scope>
    <source>
        <strain evidence="12">NLAE-zl-C134</strain>
    </source>
</reference>
<keyword evidence="4 9" id="KW-0812">Transmembrane</keyword>
<evidence type="ECO:0000313" key="11">
    <source>
        <dbReference type="EMBL" id="SUQ13004.1"/>
    </source>
</evidence>
<dbReference type="SUPFAM" id="SSF56784">
    <property type="entry name" value="HAD-like"/>
    <property type="match status" value="1"/>
</dbReference>
<dbReference type="Gene3D" id="2.70.150.10">
    <property type="entry name" value="Calcium-transporting ATPase, cytoplasmic transduction domain A"/>
    <property type="match status" value="1"/>
</dbReference>
<evidence type="ECO:0000256" key="1">
    <source>
        <dbReference type="ARBA" id="ARBA00004141"/>
    </source>
</evidence>
<dbReference type="InterPro" id="IPR008250">
    <property type="entry name" value="ATPase_P-typ_transduc_dom_A_sf"/>
</dbReference>
<proteinExistence type="inferred from homology"/>
<dbReference type="PANTHER" id="PTHR48085">
    <property type="entry name" value="CADMIUM/ZINC-TRANSPORTING ATPASE HMA2-RELATED"/>
    <property type="match status" value="1"/>
</dbReference>
<comment type="similarity">
    <text evidence="2 9">Belongs to the cation transport ATPase (P-type) (TC 3.A.3) family. Type IB subfamily.</text>
</comment>
<dbReference type="InterPro" id="IPR027256">
    <property type="entry name" value="P-typ_ATPase_IB"/>
</dbReference>
<dbReference type="PANTHER" id="PTHR48085:SF5">
    <property type="entry name" value="CADMIUM_ZINC-TRANSPORTING ATPASE HMA4-RELATED"/>
    <property type="match status" value="1"/>
</dbReference>
<gene>
    <name evidence="11" type="ORF">SAMN05216529_102221</name>
</gene>
<dbReference type="Pfam" id="PF00122">
    <property type="entry name" value="E1-E2_ATPase"/>
    <property type="match status" value="1"/>
</dbReference>
<evidence type="ECO:0000256" key="2">
    <source>
        <dbReference type="ARBA" id="ARBA00006024"/>
    </source>
</evidence>
<feature type="domain" description="P-type ATPase A" evidence="10">
    <location>
        <begin position="119"/>
        <end position="218"/>
    </location>
</feature>
<dbReference type="AlphaFoldDB" id="A0A316A2H3"/>
<evidence type="ECO:0000256" key="4">
    <source>
        <dbReference type="ARBA" id="ARBA00022692"/>
    </source>
</evidence>
<feature type="transmembrane region" description="Helical" evidence="9">
    <location>
        <begin position="597"/>
        <end position="615"/>
    </location>
</feature>
<dbReference type="Gene3D" id="3.40.1110.10">
    <property type="entry name" value="Calcium-transporting ATPase, cytoplasmic domain N"/>
    <property type="match status" value="1"/>
</dbReference>
<keyword evidence="9" id="KW-0067">ATP-binding</keyword>
<keyword evidence="9" id="KW-1003">Cell membrane</keyword>
<feature type="transmembrane region" description="Helical" evidence="9">
    <location>
        <begin position="572"/>
        <end position="591"/>
    </location>
</feature>
<dbReference type="PRINTS" id="PR00119">
    <property type="entry name" value="CATATPASE"/>
</dbReference>
<dbReference type="Gene3D" id="3.40.50.1000">
    <property type="entry name" value="HAD superfamily/HAD-like"/>
    <property type="match status" value="1"/>
</dbReference>
<dbReference type="SUPFAM" id="SSF81665">
    <property type="entry name" value="Calcium ATPase, transmembrane domain M"/>
    <property type="match status" value="1"/>
</dbReference>
<dbReference type="InterPro" id="IPR023214">
    <property type="entry name" value="HAD_sf"/>
</dbReference>
<evidence type="ECO:0000256" key="9">
    <source>
        <dbReference type="RuleBase" id="RU362081"/>
    </source>
</evidence>
<evidence type="ECO:0000256" key="3">
    <source>
        <dbReference type="ARBA" id="ARBA00022539"/>
    </source>
</evidence>
<dbReference type="InterPro" id="IPR036412">
    <property type="entry name" value="HAD-like_sf"/>
</dbReference>
<feature type="transmembrane region" description="Helical" evidence="9">
    <location>
        <begin position="237"/>
        <end position="257"/>
    </location>
</feature>
<dbReference type="Proteomes" id="UP000254051">
    <property type="component" value="Unassembled WGS sequence"/>
</dbReference>
<dbReference type="GO" id="GO:0016887">
    <property type="term" value="F:ATP hydrolysis activity"/>
    <property type="evidence" value="ECO:0007669"/>
    <property type="project" value="InterPro"/>
</dbReference>
<dbReference type="SUPFAM" id="SSF81653">
    <property type="entry name" value="Calcium ATPase, transduction domain A"/>
    <property type="match status" value="1"/>
</dbReference>
<evidence type="ECO:0000256" key="5">
    <source>
        <dbReference type="ARBA" id="ARBA00022989"/>
    </source>
</evidence>
<dbReference type="InterPro" id="IPR018303">
    <property type="entry name" value="ATPase_P-typ_P_site"/>
</dbReference>
<dbReference type="Pfam" id="PF00702">
    <property type="entry name" value="Hydrolase"/>
    <property type="match status" value="1"/>
</dbReference>
<dbReference type="InterPro" id="IPR051014">
    <property type="entry name" value="Cation_Transport_ATPase_IB"/>
</dbReference>
<evidence type="ECO:0000256" key="8">
    <source>
        <dbReference type="ARBA" id="ARBA00049338"/>
    </source>
</evidence>
<keyword evidence="12" id="KW-1185">Reference proteome</keyword>
<sequence length="619" mass="68459">MAKEVKRKCIEIGIGTLLYINALFSVRHWEISGRTQMLLFLLPYLILTLGIFWDMLKELKKLYIFNENLLIIIATVGAFAIGRYTEAVGAILFFQLGKAVEVVSLIRSRKSIAKFIDIRPEYANRKVQGSEQRVHPRELELRHIIIIKPGEKIPVDAVVTQGSSLVDMKALTGEAEPGEVKIGDRLYSGSINISGVLEARVARMYDDSTASRIMDLVENANNNKAQSENFVDKFTKYYTPAVTLLGLLVMILPPMMMSGDNQQEWLYRGLVFLVAACPCGLLVSVPLAFLGGIGAASRQGVLVKGSYFLEALSKTETFVFDKTGTLTEGVFRVKGIYPKHMEKSEFLELTAYGEAYCNHPIAVSLREAYGKGINAGRVESIKEYSGFGVCAQIDGRQVCIGNSKFMNQQGLFYQPVHGVGTAVHVAVDGQYEGYILITDIIRPDVKWMLRWMQKHQLEVVMLTGDNRDVAESVAKQLGISYVYANLMPEEKVEQVREFMDSQQEEEKVAVVGDGINDAPVLALADIGIAMGGLGADAALEAADVILMKDEPSRIVNAIKISKGTIRAVKQNLVFAIGMKAILLFMAVFGYMTMQNAIIADIAVMMINVLNSFWVLKYPG</sequence>
<evidence type="ECO:0000313" key="12">
    <source>
        <dbReference type="Proteomes" id="UP000254051"/>
    </source>
</evidence>
<dbReference type="NCBIfam" id="TIGR01512">
    <property type="entry name" value="ATPase-IB2_Cd"/>
    <property type="match status" value="1"/>
</dbReference>
<keyword evidence="5 9" id="KW-1133">Transmembrane helix</keyword>
<dbReference type="GO" id="GO:0005886">
    <property type="term" value="C:plasma membrane"/>
    <property type="evidence" value="ECO:0007669"/>
    <property type="project" value="UniProtKB-SubCell"/>
</dbReference>
<comment type="subcellular location">
    <subcellularLocation>
        <location evidence="9">Cell membrane</location>
    </subcellularLocation>
    <subcellularLocation>
        <location evidence="1">Membrane</location>
        <topology evidence="1">Multi-pass membrane protein</topology>
    </subcellularLocation>
</comment>
<accession>A0A316A2H3</accession>
<protein>
    <recommendedName>
        <fullName evidence="7">Cd(2+)-exporting ATPase</fullName>
        <ecNumber evidence="7">7.2.2.21</ecNumber>
    </recommendedName>
</protein>
<keyword evidence="9" id="KW-0479">Metal-binding</keyword>
<dbReference type="RefSeq" id="WP_109709007.1">
    <property type="nucleotide sequence ID" value="NZ_QGDS01000002.1"/>
</dbReference>
<dbReference type="GO" id="GO:0046872">
    <property type="term" value="F:metal ion binding"/>
    <property type="evidence" value="ECO:0007669"/>
    <property type="project" value="UniProtKB-KW"/>
</dbReference>
<dbReference type="InterPro" id="IPR023298">
    <property type="entry name" value="ATPase_P-typ_TM_dom_sf"/>
</dbReference>
<dbReference type="NCBIfam" id="TIGR01525">
    <property type="entry name" value="ATPase-IB_hvy"/>
    <property type="match status" value="1"/>
</dbReference>
<dbReference type="PROSITE" id="PS00154">
    <property type="entry name" value="ATPASE_E1_E2"/>
    <property type="match status" value="1"/>
</dbReference>
<dbReference type="InterPro" id="IPR059000">
    <property type="entry name" value="ATPase_P-type_domA"/>
</dbReference>
<dbReference type="EMBL" id="UHJJ01000002">
    <property type="protein sequence ID" value="SUQ13004.1"/>
    <property type="molecule type" value="Genomic_DNA"/>
</dbReference>
<name>A0A316A2H3_9FIRM</name>
<dbReference type="InterPro" id="IPR023299">
    <property type="entry name" value="ATPase_P-typ_cyto_dom_N"/>
</dbReference>
<dbReference type="InterPro" id="IPR001757">
    <property type="entry name" value="P_typ_ATPase"/>
</dbReference>
<keyword evidence="9" id="KW-0547">Nucleotide-binding</keyword>
<keyword evidence="6 9" id="KW-0472">Membrane</keyword>
<feature type="transmembrane region" description="Helical" evidence="9">
    <location>
        <begin position="35"/>
        <end position="56"/>
    </location>
</feature>
<dbReference type="EC" id="7.2.2.21" evidence="7"/>
<dbReference type="OrthoDB" id="9813266at2"/>
<dbReference type="GO" id="GO:0005524">
    <property type="term" value="F:ATP binding"/>
    <property type="evidence" value="ECO:0007669"/>
    <property type="project" value="UniProtKB-UniRule"/>
</dbReference>
<evidence type="ECO:0000256" key="7">
    <source>
        <dbReference type="ARBA" id="ARBA00039103"/>
    </source>
</evidence>
<evidence type="ECO:0000256" key="6">
    <source>
        <dbReference type="ARBA" id="ARBA00023136"/>
    </source>
</evidence>
<comment type="catalytic activity">
    <reaction evidence="8">
        <text>Cd(2+)(in) + ATP + H2O = Cd(2+)(out) + ADP + phosphate + H(+)</text>
        <dbReference type="Rhea" id="RHEA:12132"/>
        <dbReference type="ChEBI" id="CHEBI:15377"/>
        <dbReference type="ChEBI" id="CHEBI:15378"/>
        <dbReference type="ChEBI" id="CHEBI:30616"/>
        <dbReference type="ChEBI" id="CHEBI:43474"/>
        <dbReference type="ChEBI" id="CHEBI:48775"/>
        <dbReference type="ChEBI" id="CHEBI:456216"/>
        <dbReference type="EC" id="7.2.2.21"/>
    </reaction>
</comment>
<dbReference type="NCBIfam" id="TIGR01494">
    <property type="entry name" value="ATPase_P-type"/>
    <property type="match status" value="1"/>
</dbReference>
<organism evidence="11 12">
    <name type="scientific">Faecalicatena contorta</name>
    <dbReference type="NCBI Taxonomy" id="39482"/>
    <lineage>
        <taxon>Bacteria</taxon>
        <taxon>Bacillati</taxon>
        <taxon>Bacillota</taxon>
        <taxon>Clostridia</taxon>
        <taxon>Lachnospirales</taxon>
        <taxon>Lachnospiraceae</taxon>
        <taxon>Faecalicatena</taxon>
    </lineage>
</organism>
<dbReference type="GO" id="GO:0008551">
    <property type="term" value="F:P-type cadmium transporter activity"/>
    <property type="evidence" value="ECO:0007669"/>
    <property type="project" value="UniProtKB-EC"/>
</dbReference>
<keyword evidence="3" id="KW-0104">Cadmium</keyword>
<evidence type="ECO:0000259" key="10">
    <source>
        <dbReference type="Pfam" id="PF00122"/>
    </source>
</evidence>